<keyword evidence="2 5" id="KW-0808">Transferase</keyword>
<dbReference type="SUPFAM" id="SSF51161">
    <property type="entry name" value="Trimeric LpxA-like enzymes"/>
    <property type="match status" value="1"/>
</dbReference>
<dbReference type="EMBL" id="FULE01000031">
    <property type="protein sequence ID" value="SJN57261.1"/>
    <property type="molecule type" value="Genomic_DNA"/>
</dbReference>
<dbReference type="Proteomes" id="UP000188276">
    <property type="component" value="Unassembled WGS sequence"/>
</dbReference>
<sequence>MRKMKIGFSTRYSLKKENIFIGRGWNHSFYLSDSPVLIEPYVSFHKKNNTLFNIGSFSYTHSSFPVGTTIGRYCSIAENVRPMGDQHPLTRFTTSVITYENRWKLPNTSSFTVTEKESNQPIIIGNDVWIGRDVVLKPGITIGNGAVIASNALVTKDVPPYAIVAGLPAKVIRYRFDKNIIEQLTNLKWWEYNYQEFPSLKADIDIERFISLLSNSIECGKISPYSPTKLII</sequence>
<dbReference type="STRING" id="1123498.VR7878_02210"/>
<keyword evidence="6" id="KW-1185">Reference proteome</keyword>
<dbReference type="InterPro" id="IPR018357">
    <property type="entry name" value="Hexapep_transf_CS"/>
</dbReference>
<dbReference type="PANTHER" id="PTHR43300">
    <property type="entry name" value="ACETYLTRANSFERASE"/>
    <property type="match status" value="1"/>
</dbReference>
<name>A0A1R4LKY0_VIBR1</name>
<dbReference type="InterPro" id="IPR011004">
    <property type="entry name" value="Trimer_LpxA-like_sf"/>
</dbReference>
<dbReference type="PANTHER" id="PTHR43300:SF11">
    <property type="entry name" value="ACETYLTRANSFERASE RV3034C-RELATED"/>
    <property type="match status" value="1"/>
</dbReference>
<dbReference type="InterPro" id="IPR050179">
    <property type="entry name" value="Trans_hexapeptide_repeat"/>
</dbReference>
<dbReference type="CDD" id="cd03349">
    <property type="entry name" value="LbH_XAT"/>
    <property type="match status" value="1"/>
</dbReference>
<dbReference type="PROSITE" id="PS00101">
    <property type="entry name" value="HEXAPEP_TRANSFERASES"/>
    <property type="match status" value="1"/>
</dbReference>
<dbReference type="GO" id="GO:0016746">
    <property type="term" value="F:acyltransferase activity"/>
    <property type="evidence" value="ECO:0007669"/>
    <property type="project" value="UniProtKB-KW"/>
</dbReference>
<dbReference type="AlphaFoldDB" id="A0A1R4LKY0"/>
<evidence type="ECO:0000313" key="6">
    <source>
        <dbReference type="Proteomes" id="UP000188276"/>
    </source>
</evidence>
<dbReference type="EC" id="2.3.1.-" evidence="5"/>
<evidence type="ECO:0000256" key="4">
    <source>
        <dbReference type="ARBA" id="ARBA00023315"/>
    </source>
</evidence>
<keyword evidence="4 5" id="KW-0012">Acyltransferase</keyword>
<evidence type="ECO:0000256" key="2">
    <source>
        <dbReference type="ARBA" id="ARBA00022679"/>
    </source>
</evidence>
<organism evidence="5 6">
    <name type="scientific">Vibrio ruber (strain DSM 16370 / JCM 11486 / BCRC 17186 / CECT 7878 / LMG 23124 / VR1)</name>
    <dbReference type="NCBI Taxonomy" id="1123498"/>
    <lineage>
        <taxon>Bacteria</taxon>
        <taxon>Pseudomonadati</taxon>
        <taxon>Pseudomonadota</taxon>
        <taxon>Gammaproteobacteria</taxon>
        <taxon>Vibrionales</taxon>
        <taxon>Vibrionaceae</taxon>
        <taxon>Vibrio</taxon>
    </lineage>
</organism>
<dbReference type="Gene3D" id="2.160.10.10">
    <property type="entry name" value="Hexapeptide repeat proteins"/>
    <property type="match status" value="1"/>
</dbReference>
<evidence type="ECO:0000256" key="1">
    <source>
        <dbReference type="ARBA" id="ARBA00007274"/>
    </source>
</evidence>
<dbReference type="OrthoDB" id="9815592at2"/>
<dbReference type="Pfam" id="PF00132">
    <property type="entry name" value="Hexapep"/>
    <property type="match status" value="1"/>
</dbReference>
<reference evidence="6" key="1">
    <citation type="submission" date="2017-02" db="EMBL/GenBank/DDBJ databases">
        <authorList>
            <person name="Rodrigo-Torres L."/>
            <person name="Arahal R.D."/>
            <person name="Lucena T."/>
        </authorList>
    </citation>
    <scope>NUCLEOTIDE SEQUENCE [LARGE SCALE GENOMIC DNA]</scope>
    <source>
        <strain evidence="6">CECT 7878</strain>
    </source>
</reference>
<gene>
    <name evidence="5" type="primary">vatD</name>
    <name evidence="5" type="ORF">VR7878_02210</name>
</gene>
<protein>
    <submittedName>
        <fullName evidence="5">Streptogramin A acetyltransferase</fullName>
        <ecNumber evidence="5">2.3.1.-</ecNumber>
    </submittedName>
</protein>
<evidence type="ECO:0000256" key="3">
    <source>
        <dbReference type="ARBA" id="ARBA00022737"/>
    </source>
</evidence>
<evidence type="ECO:0000313" key="5">
    <source>
        <dbReference type="EMBL" id="SJN57261.1"/>
    </source>
</evidence>
<dbReference type="InterPro" id="IPR001451">
    <property type="entry name" value="Hexapep"/>
</dbReference>
<proteinExistence type="inferred from homology"/>
<comment type="similarity">
    <text evidence="1">Belongs to the transferase hexapeptide repeat family.</text>
</comment>
<keyword evidence="3" id="KW-0677">Repeat</keyword>
<accession>A0A1R4LKY0</accession>